<comment type="caution">
    <text evidence="1">The sequence shown here is derived from an EMBL/GenBank/DDBJ whole genome shotgun (WGS) entry which is preliminary data.</text>
</comment>
<dbReference type="RefSeq" id="WP_139092432.1">
    <property type="nucleotide sequence ID" value="NZ_VDGE01000014.1"/>
</dbReference>
<dbReference type="Pfam" id="PF11876">
    <property type="entry name" value="TsiV"/>
    <property type="match status" value="2"/>
</dbReference>
<sequence>MSTTKTFLGNDDIEGFASDLKEWPNSSYGNDQVTHNVSPFVSFYFLYDSKHHLDTSLLMVDIHEQFERLTGTPYLIGTHPDSERPHPYGSKRLPDLREFARKTKKTDYFAFNFTDQKKYNSSPASAGYFWKMRDYMNDNPEPSNKIYSSIQFYYRWSWWKEHKIAWRQFVLETMGKLKPDQVYSGFSMANPIAFGTRSEVTVWERSLAPRFFGLDIDYPFSMSGSLADGIRPPTWGFLLSDTWRTRSEVTVWERSLAPRFFGLDIDYPFSMSGSLADGIRPPTWGFLLSDTWREKLDLSRDQIKLSLQHPQIRIDELDSGLWIELGEEPALYPVEDGVPELPALLNKLLKPIRDDHMALLGFGQWDGDPNERFNDADSLRWMRRFDADSDWPSAELRQRAAKTTGKQ</sequence>
<dbReference type="Proteomes" id="UP000305681">
    <property type="component" value="Unassembled WGS sequence"/>
</dbReference>
<reference evidence="1 2" key="1">
    <citation type="submission" date="2019-06" db="EMBL/GenBank/DDBJ databases">
        <title>Genome sequence of Janthinobacterium lividum UCD_MED1.</title>
        <authorList>
            <person name="De Leon M.E."/>
            <person name="Jospin G."/>
        </authorList>
    </citation>
    <scope>NUCLEOTIDE SEQUENCE [LARGE SCALE GENOMIC DNA]</scope>
    <source>
        <strain evidence="1 2">UCD_MED1</strain>
    </source>
</reference>
<gene>
    <name evidence="1" type="ORF">FHI69_25320</name>
</gene>
<proteinExistence type="predicted"/>
<evidence type="ECO:0000313" key="2">
    <source>
        <dbReference type="Proteomes" id="UP000305681"/>
    </source>
</evidence>
<accession>A0A5C4NG42</accession>
<dbReference type="InterPro" id="IPR021815">
    <property type="entry name" value="TsiV"/>
</dbReference>
<organism evidence="1 2">
    <name type="scientific">Janthinobacterium lividum</name>
    <dbReference type="NCBI Taxonomy" id="29581"/>
    <lineage>
        <taxon>Bacteria</taxon>
        <taxon>Pseudomonadati</taxon>
        <taxon>Pseudomonadota</taxon>
        <taxon>Betaproteobacteria</taxon>
        <taxon>Burkholderiales</taxon>
        <taxon>Oxalobacteraceae</taxon>
        <taxon>Janthinobacterium</taxon>
    </lineage>
</organism>
<protein>
    <submittedName>
        <fullName evidence="1">DUF3396 domain-containing protein</fullName>
    </submittedName>
</protein>
<dbReference type="AlphaFoldDB" id="A0A5C4NG42"/>
<name>A0A5C4NG42_9BURK</name>
<evidence type="ECO:0000313" key="1">
    <source>
        <dbReference type="EMBL" id="TNC72920.1"/>
    </source>
</evidence>
<dbReference type="EMBL" id="VDGE01000014">
    <property type="protein sequence ID" value="TNC72920.1"/>
    <property type="molecule type" value="Genomic_DNA"/>
</dbReference>